<dbReference type="Proteomes" id="UP000265742">
    <property type="component" value="Unassembled WGS sequence"/>
</dbReference>
<accession>A0A3A1U134</accession>
<organism evidence="1 2">
    <name type="scientific">Amnibacterium setariae</name>
    <dbReference type="NCBI Taxonomy" id="2306585"/>
    <lineage>
        <taxon>Bacteria</taxon>
        <taxon>Bacillati</taxon>
        <taxon>Actinomycetota</taxon>
        <taxon>Actinomycetes</taxon>
        <taxon>Micrococcales</taxon>
        <taxon>Microbacteriaceae</taxon>
        <taxon>Amnibacterium</taxon>
    </lineage>
</organism>
<dbReference type="EMBL" id="QXTG01000001">
    <property type="protein sequence ID" value="RIX30073.1"/>
    <property type="molecule type" value="Genomic_DNA"/>
</dbReference>
<evidence type="ECO:0000313" key="1">
    <source>
        <dbReference type="EMBL" id="RIX30073.1"/>
    </source>
</evidence>
<dbReference type="OrthoDB" id="3829127at2"/>
<evidence type="ECO:0000313" key="2">
    <source>
        <dbReference type="Proteomes" id="UP000265742"/>
    </source>
</evidence>
<dbReference type="RefSeq" id="WP_119480436.1">
    <property type="nucleotide sequence ID" value="NZ_QXTG01000001.1"/>
</dbReference>
<reference evidence="2" key="1">
    <citation type="submission" date="2018-09" db="EMBL/GenBank/DDBJ databases">
        <authorList>
            <person name="Kim I."/>
        </authorList>
    </citation>
    <scope>NUCLEOTIDE SEQUENCE [LARGE SCALE GENOMIC DNA]</scope>
    <source>
        <strain evidence="2">DD4a</strain>
    </source>
</reference>
<protein>
    <submittedName>
        <fullName evidence="1">Uncharacterized protein</fullName>
    </submittedName>
</protein>
<keyword evidence="2" id="KW-1185">Reference proteome</keyword>
<dbReference type="Pfam" id="PF19698">
    <property type="entry name" value="DUF6197"/>
    <property type="match status" value="1"/>
</dbReference>
<dbReference type="InterPro" id="IPR045677">
    <property type="entry name" value="DUF6197"/>
</dbReference>
<dbReference type="AlphaFoldDB" id="A0A3A1U134"/>
<proteinExistence type="predicted"/>
<comment type="caution">
    <text evidence="1">The sequence shown here is derived from an EMBL/GenBank/DDBJ whole genome shotgun (WGS) entry which is preliminary data.</text>
</comment>
<sequence>MTDSLLQQTITAPVGLRTRWRDRRRLQRIDRLGARLARIDAVEELLVRAHDRLAAGWVQDAWFTTIDEQGVRLHVGTLRAHDGERSEKACLVAAVAIEALPGSITGPVGQRAIGTLWNVLHGGGPIGDWSTPPGVTAARAYDLVRWNDAADRRQSDVLALMDAGRSALGRTGDAVRTELARA</sequence>
<gene>
    <name evidence="1" type="ORF">D1781_00995</name>
</gene>
<name>A0A3A1U134_9MICO</name>